<dbReference type="GO" id="GO:0005525">
    <property type="term" value="F:GTP binding"/>
    <property type="evidence" value="ECO:0007669"/>
    <property type="project" value="UniProtKB-UniRule"/>
</dbReference>
<dbReference type="GO" id="GO:0046040">
    <property type="term" value="P:IMP metabolic process"/>
    <property type="evidence" value="ECO:0007669"/>
    <property type="project" value="TreeGrafter"/>
</dbReference>
<feature type="binding site" evidence="8">
    <location>
        <position position="144"/>
    </location>
    <ligand>
        <name>IMP</name>
        <dbReference type="ChEBI" id="CHEBI:58053"/>
        <note>ligand shared between dimeric partners</note>
    </ligand>
</feature>
<feature type="binding site" evidence="8">
    <location>
        <position position="40"/>
    </location>
    <ligand>
        <name>Mg(2+)</name>
        <dbReference type="ChEBI" id="CHEBI:18420"/>
    </ligand>
</feature>
<dbReference type="GO" id="GO:0044208">
    <property type="term" value="P:'de novo' AMP biosynthetic process"/>
    <property type="evidence" value="ECO:0007669"/>
    <property type="project" value="UniProtKB-UniRule"/>
</dbReference>
<feature type="binding site" description="in other chain" evidence="8">
    <location>
        <position position="130"/>
    </location>
    <ligand>
        <name>IMP</name>
        <dbReference type="ChEBI" id="CHEBI:58053"/>
        <note>ligand shared between dimeric partners</note>
    </ligand>
</feature>
<evidence type="ECO:0000313" key="12">
    <source>
        <dbReference type="Proteomes" id="UP000319143"/>
    </source>
</evidence>
<dbReference type="Gene3D" id="3.90.170.10">
    <property type="entry name" value="Adenylosuccinate Synthetase, subunit A, domain 3"/>
    <property type="match status" value="1"/>
</dbReference>
<dbReference type="AlphaFoldDB" id="A0A5C6DMF3"/>
<protein>
    <recommendedName>
        <fullName evidence="8 10">Adenylosuccinate synthetase</fullName>
        <shortName evidence="8">AMPSase</shortName>
        <shortName evidence="8">AdSS</shortName>
        <ecNumber evidence="8 10">6.3.4.4</ecNumber>
    </recommendedName>
    <alternativeName>
        <fullName evidence="8">IMP--aspartate ligase</fullName>
    </alternativeName>
</protein>
<name>A0A5C6DMF3_9BACT</name>
<evidence type="ECO:0000256" key="8">
    <source>
        <dbReference type="HAMAP-Rule" id="MF_00011"/>
    </source>
</evidence>
<comment type="catalytic activity">
    <reaction evidence="8 10">
        <text>IMP + L-aspartate + GTP = N(6)-(1,2-dicarboxyethyl)-AMP + GDP + phosphate + 2 H(+)</text>
        <dbReference type="Rhea" id="RHEA:15753"/>
        <dbReference type="ChEBI" id="CHEBI:15378"/>
        <dbReference type="ChEBI" id="CHEBI:29991"/>
        <dbReference type="ChEBI" id="CHEBI:37565"/>
        <dbReference type="ChEBI" id="CHEBI:43474"/>
        <dbReference type="ChEBI" id="CHEBI:57567"/>
        <dbReference type="ChEBI" id="CHEBI:58053"/>
        <dbReference type="ChEBI" id="CHEBI:58189"/>
        <dbReference type="EC" id="6.3.4.4"/>
    </reaction>
</comment>
<evidence type="ECO:0000256" key="4">
    <source>
        <dbReference type="ARBA" id="ARBA00022741"/>
    </source>
</evidence>
<dbReference type="InterPro" id="IPR001114">
    <property type="entry name" value="Adenylosuccinate_synthetase"/>
</dbReference>
<comment type="pathway">
    <text evidence="8 10">Purine metabolism; AMP biosynthesis via de novo pathway; AMP from IMP: step 1/2.</text>
</comment>
<dbReference type="SMART" id="SM00788">
    <property type="entry name" value="Adenylsucc_synt"/>
    <property type="match status" value="1"/>
</dbReference>
<feature type="binding site" evidence="8">
    <location>
        <begin position="12"/>
        <end position="18"/>
    </location>
    <ligand>
        <name>GTP</name>
        <dbReference type="ChEBI" id="CHEBI:37565"/>
    </ligand>
</feature>
<feature type="binding site" description="in other chain" evidence="8">
    <location>
        <position position="308"/>
    </location>
    <ligand>
        <name>IMP</name>
        <dbReference type="ChEBI" id="CHEBI:58053"/>
        <note>ligand shared between dimeric partners</note>
    </ligand>
</feature>
<dbReference type="HAMAP" id="MF_00011">
    <property type="entry name" value="Adenylosucc_synth"/>
    <property type="match status" value="1"/>
</dbReference>
<comment type="subunit">
    <text evidence="1 8">Homodimer.</text>
</comment>
<evidence type="ECO:0000256" key="3">
    <source>
        <dbReference type="ARBA" id="ARBA00022723"/>
    </source>
</evidence>
<dbReference type="PANTHER" id="PTHR11846">
    <property type="entry name" value="ADENYLOSUCCINATE SYNTHETASE"/>
    <property type="match status" value="1"/>
</dbReference>
<evidence type="ECO:0000313" key="11">
    <source>
        <dbReference type="EMBL" id="TWU37017.1"/>
    </source>
</evidence>
<feature type="active site" description="Proton acceptor" evidence="8">
    <location>
        <position position="13"/>
    </location>
</feature>
<evidence type="ECO:0000256" key="7">
    <source>
        <dbReference type="ARBA" id="ARBA00023134"/>
    </source>
</evidence>
<dbReference type="Gene3D" id="1.10.300.10">
    <property type="entry name" value="Adenylosuccinate Synthetase, subunit A, domain 2"/>
    <property type="match status" value="1"/>
</dbReference>
<dbReference type="InterPro" id="IPR033128">
    <property type="entry name" value="Adenylosuccin_syn_Lys_AS"/>
</dbReference>
<keyword evidence="7 8" id="KW-0342">GTP-binding</keyword>
<evidence type="ECO:0000256" key="10">
    <source>
        <dbReference type="RuleBase" id="RU000520"/>
    </source>
</evidence>
<comment type="caution">
    <text evidence="11">The sequence shown here is derived from an EMBL/GenBank/DDBJ whole genome shotgun (WGS) entry which is preliminary data.</text>
</comment>
<evidence type="ECO:0000256" key="9">
    <source>
        <dbReference type="PROSITE-ProRule" id="PRU10134"/>
    </source>
</evidence>
<dbReference type="GO" id="GO:0004019">
    <property type="term" value="F:adenylosuccinate synthase activity"/>
    <property type="evidence" value="ECO:0007669"/>
    <property type="project" value="UniProtKB-UniRule"/>
</dbReference>
<dbReference type="InterPro" id="IPR018220">
    <property type="entry name" value="Adenylosuccin_syn_GTP-bd"/>
</dbReference>
<dbReference type="PANTHER" id="PTHR11846:SF0">
    <property type="entry name" value="ADENYLOSUCCINATE SYNTHETASE"/>
    <property type="match status" value="1"/>
</dbReference>
<dbReference type="EC" id="6.3.4.4" evidence="8 10"/>
<comment type="subcellular location">
    <subcellularLocation>
        <location evidence="8">Cytoplasm</location>
    </subcellularLocation>
</comment>
<organism evidence="11 12">
    <name type="scientific">Novipirellula artificiosorum</name>
    <dbReference type="NCBI Taxonomy" id="2528016"/>
    <lineage>
        <taxon>Bacteria</taxon>
        <taxon>Pseudomonadati</taxon>
        <taxon>Planctomycetota</taxon>
        <taxon>Planctomycetia</taxon>
        <taxon>Pirellulales</taxon>
        <taxon>Pirellulaceae</taxon>
        <taxon>Novipirellula</taxon>
    </lineage>
</organism>
<dbReference type="InterPro" id="IPR027417">
    <property type="entry name" value="P-loop_NTPase"/>
</dbReference>
<comment type="cofactor">
    <cofactor evidence="8">
        <name>Mg(2+)</name>
        <dbReference type="ChEBI" id="CHEBI:18420"/>
    </cofactor>
    <text evidence="8">Binds 1 Mg(2+) ion per subunit.</text>
</comment>
<dbReference type="InterPro" id="IPR042109">
    <property type="entry name" value="Adenylosuccinate_synth_dom1"/>
</dbReference>
<dbReference type="Pfam" id="PF00709">
    <property type="entry name" value="Adenylsucc_synt"/>
    <property type="match status" value="1"/>
</dbReference>
<keyword evidence="4 8" id="KW-0547">Nucleotide-binding</keyword>
<dbReference type="NCBIfam" id="NF002223">
    <property type="entry name" value="PRK01117.1"/>
    <property type="match status" value="1"/>
</dbReference>
<dbReference type="Gene3D" id="3.40.440.10">
    <property type="entry name" value="Adenylosuccinate Synthetase, subunit A, domain 1"/>
    <property type="match status" value="1"/>
</dbReference>
<dbReference type="UniPathway" id="UPA00075">
    <property type="reaction ID" value="UER00335"/>
</dbReference>
<dbReference type="GO" id="GO:0005737">
    <property type="term" value="C:cytoplasm"/>
    <property type="evidence" value="ECO:0007669"/>
    <property type="project" value="UniProtKB-SubCell"/>
</dbReference>
<evidence type="ECO:0000256" key="1">
    <source>
        <dbReference type="ARBA" id="ARBA00011738"/>
    </source>
</evidence>
<evidence type="ECO:0000256" key="6">
    <source>
        <dbReference type="ARBA" id="ARBA00022842"/>
    </source>
</evidence>
<keyword evidence="5 8" id="KW-0658">Purine biosynthesis</keyword>
<evidence type="ECO:0000256" key="2">
    <source>
        <dbReference type="ARBA" id="ARBA00022598"/>
    </source>
</evidence>
<dbReference type="PROSITE" id="PS00513">
    <property type="entry name" value="ADENYLOSUCCIN_SYN_2"/>
    <property type="match status" value="1"/>
</dbReference>
<dbReference type="NCBIfam" id="TIGR00184">
    <property type="entry name" value="purA"/>
    <property type="match status" value="1"/>
</dbReference>
<feature type="binding site" description="in other chain" evidence="8">
    <location>
        <position position="229"/>
    </location>
    <ligand>
        <name>IMP</name>
        <dbReference type="ChEBI" id="CHEBI:58053"/>
        <note>ligand shared between dimeric partners</note>
    </ligand>
</feature>
<comment type="function">
    <text evidence="8">Plays an important role in the de novo pathway of purine nucleotide biosynthesis. Catalyzes the first committed step in the biosynthesis of AMP from IMP.</text>
</comment>
<dbReference type="PROSITE" id="PS01266">
    <property type="entry name" value="ADENYLOSUCCIN_SYN_1"/>
    <property type="match status" value="1"/>
</dbReference>
<gene>
    <name evidence="8 11" type="primary">purA</name>
    <name evidence="11" type="ORF">Poly41_31430</name>
</gene>
<evidence type="ECO:0000256" key="5">
    <source>
        <dbReference type="ARBA" id="ARBA00022755"/>
    </source>
</evidence>
<feature type="binding site" evidence="8">
    <location>
        <position position="13"/>
    </location>
    <ligand>
        <name>Mg(2+)</name>
        <dbReference type="ChEBI" id="CHEBI:18420"/>
    </ligand>
</feature>
<dbReference type="FunFam" id="3.90.170.10:FF:000001">
    <property type="entry name" value="Adenylosuccinate synthetase"/>
    <property type="match status" value="1"/>
</dbReference>
<dbReference type="SUPFAM" id="SSF52540">
    <property type="entry name" value="P-loop containing nucleoside triphosphate hydrolases"/>
    <property type="match status" value="1"/>
</dbReference>
<keyword evidence="3 8" id="KW-0479">Metal-binding</keyword>
<feature type="binding site" description="in other chain" evidence="8">
    <location>
        <position position="244"/>
    </location>
    <ligand>
        <name>IMP</name>
        <dbReference type="ChEBI" id="CHEBI:58053"/>
        <note>ligand shared between dimeric partners</note>
    </ligand>
</feature>
<keyword evidence="8" id="KW-0963">Cytoplasm</keyword>
<feature type="binding site" description="in other chain" evidence="8">
    <location>
        <begin position="38"/>
        <end position="41"/>
    </location>
    <ligand>
        <name>IMP</name>
        <dbReference type="ChEBI" id="CHEBI:58053"/>
        <note>ligand shared between dimeric partners</note>
    </ligand>
</feature>
<dbReference type="RefSeq" id="WP_197231356.1">
    <property type="nucleotide sequence ID" value="NZ_SJPV01000005.1"/>
</dbReference>
<sequence>MSGTCVIGLQWGDEAKGKLVDLLAPQFDIVVRYQGGANAGHTVVAGDQTYKLHHIPSGILHPQVQNLITPGVVINPSTMLDEMDALAPRGIDCSKNLLISERAHLVMPWHMAEDRQINATEVRGESIGTTNRGIGPCYRDKVGRTHAIRMTDLVQSHRDDRIRTVAEQKINLLKNLGASDDELQKIAPDVVVPLAASWAERLQGMIGDTTDLLLDAAEANKRLLFEGAQGALLDIDHGTYPFVTSSNSSGVGVCAGAGVPPKWINTVLGVCKAYSTRVGGGPFVTELSDATGDRIRELGNEYGTTTGRPRRCGWFDAVAVRYTSRLSGVTRLALMMMDVLAHLDELKVCVAYELDGKRIERFPGHADELRRCKPIYETIPGWKEPVDHVRSMDQFPAGALAYVRRIEELVGVPVGVLSVGPDRAQTIFTDAASVLELQSV</sequence>
<proteinExistence type="inferred from homology"/>
<dbReference type="EMBL" id="SJPV01000005">
    <property type="protein sequence ID" value="TWU37017.1"/>
    <property type="molecule type" value="Genomic_DNA"/>
</dbReference>
<feature type="binding site" evidence="8">
    <location>
        <begin position="418"/>
        <end position="420"/>
    </location>
    <ligand>
        <name>GTP</name>
        <dbReference type="ChEBI" id="CHEBI:37565"/>
    </ligand>
</feature>
<feature type="active site" evidence="9">
    <location>
        <position position="141"/>
    </location>
</feature>
<feature type="binding site" evidence="8">
    <location>
        <begin position="336"/>
        <end position="338"/>
    </location>
    <ligand>
        <name>GTP</name>
        <dbReference type="ChEBI" id="CHEBI:37565"/>
    </ligand>
</feature>
<feature type="active site" description="Proton donor" evidence="8">
    <location>
        <position position="41"/>
    </location>
</feature>
<keyword evidence="2 8" id="KW-0436">Ligase</keyword>
<dbReference type="InterPro" id="IPR042110">
    <property type="entry name" value="Adenylosuccinate_synth_dom2"/>
</dbReference>
<feature type="binding site" evidence="8">
    <location>
        <position position="310"/>
    </location>
    <ligand>
        <name>GTP</name>
        <dbReference type="ChEBI" id="CHEBI:37565"/>
    </ligand>
</feature>
<keyword evidence="6 8" id="KW-0460">Magnesium</keyword>
<reference evidence="11 12" key="1">
    <citation type="submission" date="2019-02" db="EMBL/GenBank/DDBJ databases">
        <title>Deep-cultivation of Planctomycetes and their phenomic and genomic characterization uncovers novel biology.</title>
        <authorList>
            <person name="Wiegand S."/>
            <person name="Jogler M."/>
            <person name="Boedeker C."/>
            <person name="Pinto D."/>
            <person name="Vollmers J."/>
            <person name="Rivas-Marin E."/>
            <person name="Kohn T."/>
            <person name="Peeters S.H."/>
            <person name="Heuer A."/>
            <person name="Rast P."/>
            <person name="Oberbeckmann S."/>
            <person name="Bunk B."/>
            <person name="Jeske O."/>
            <person name="Meyerdierks A."/>
            <person name="Storesund J.E."/>
            <person name="Kallscheuer N."/>
            <person name="Luecker S."/>
            <person name="Lage O.M."/>
            <person name="Pohl T."/>
            <person name="Merkel B.J."/>
            <person name="Hornburger P."/>
            <person name="Mueller R.-W."/>
            <person name="Bruemmer F."/>
            <person name="Labrenz M."/>
            <person name="Spormann A.M."/>
            <person name="Op Den Camp H."/>
            <person name="Overmann J."/>
            <person name="Amann R."/>
            <person name="Jetten M.S.M."/>
            <person name="Mascher T."/>
            <person name="Medema M.H."/>
            <person name="Devos D.P."/>
            <person name="Kaster A.-K."/>
            <person name="Ovreas L."/>
            <person name="Rohde M."/>
            <person name="Galperin M.Y."/>
            <person name="Jogler C."/>
        </authorList>
    </citation>
    <scope>NUCLEOTIDE SEQUENCE [LARGE SCALE GENOMIC DNA]</scope>
    <source>
        <strain evidence="11 12">Poly41</strain>
    </source>
</reference>
<dbReference type="CDD" id="cd03108">
    <property type="entry name" value="AdSS"/>
    <property type="match status" value="1"/>
</dbReference>
<dbReference type="GO" id="GO:0000287">
    <property type="term" value="F:magnesium ion binding"/>
    <property type="evidence" value="ECO:0007669"/>
    <property type="project" value="UniProtKB-UniRule"/>
</dbReference>
<comment type="similarity">
    <text evidence="8 10">Belongs to the adenylosuccinate synthetase family.</text>
</comment>
<feature type="binding site" evidence="8">
    <location>
        <begin position="40"/>
        <end position="42"/>
    </location>
    <ligand>
        <name>GTP</name>
        <dbReference type="ChEBI" id="CHEBI:37565"/>
    </ligand>
</feature>
<dbReference type="InterPro" id="IPR042111">
    <property type="entry name" value="Adenylosuccinate_synth_dom3"/>
</dbReference>
<feature type="binding site" description="in other chain" evidence="8">
    <location>
        <begin position="13"/>
        <end position="16"/>
    </location>
    <ligand>
        <name>IMP</name>
        <dbReference type="ChEBI" id="CHEBI:58053"/>
        <note>ligand shared between dimeric partners</note>
    </ligand>
</feature>
<feature type="binding site" evidence="8">
    <location>
        <begin position="304"/>
        <end position="310"/>
    </location>
    <ligand>
        <name>substrate</name>
    </ligand>
</feature>
<dbReference type="Proteomes" id="UP000319143">
    <property type="component" value="Unassembled WGS sequence"/>
</dbReference>
<accession>A0A5C6DMF3</accession>
<keyword evidence="12" id="KW-1185">Reference proteome</keyword>